<reference evidence="3" key="1">
    <citation type="journal article" date="2019" name="Int. J. Syst. Evol. Microbiol.">
        <title>The Global Catalogue of Microorganisms (GCM) 10K type strain sequencing project: providing services to taxonomists for standard genome sequencing and annotation.</title>
        <authorList>
            <consortium name="The Broad Institute Genomics Platform"/>
            <consortium name="The Broad Institute Genome Sequencing Center for Infectious Disease"/>
            <person name="Wu L."/>
            <person name="Ma J."/>
        </authorList>
    </citation>
    <scope>NUCLEOTIDE SEQUENCE [LARGE SCALE GENOMIC DNA]</scope>
    <source>
        <strain evidence="3">KACC 13778</strain>
    </source>
</reference>
<evidence type="ECO:0000313" key="3">
    <source>
        <dbReference type="Proteomes" id="UP001595956"/>
    </source>
</evidence>
<name>A0ABW0MUU8_9ACTN</name>
<dbReference type="Proteomes" id="UP001595956">
    <property type="component" value="Unassembled WGS sequence"/>
</dbReference>
<evidence type="ECO:0000313" key="2">
    <source>
        <dbReference type="EMBL" id="MFC5491820.1"/>
    </source>
</evidence>
<comment type="caution">
    <text evidence="2">The sequence shown here is derived from an EMBL/GenBank/DDBJ whole genome shotgun (WGS) entry which is preliminary data.</text>
</comment>
<dbReference type="EMBL" id="JBHSMD010000001">
    <property type="protein sequence ID" value="MFC5491820.1"/>
    <property type="molecule type" value="Genomic_DNA"/>
</dbReference>
<feature type="compositionally biased region" description="Basic and acidic residues" evidence="1">
    <location>
        <begin position="17"/>
        <end position="27"/>
    </location>
</feature>
<accession>A0ABW0MUU8</accession>
<keyword evidence="3" id="KW-1185">Reference proteome</keyword>
<feature type="region of interest" description="Disordered" evidence="1">
    <location>
        <begin position="1"/>
        <end position="28"/>
    </location>
</feature>
<sequence length="51" mass="5961">MRNPFRRRGTAPVQDISRARSTDRWEPLPDDIAEWMGMRPYGEARQEQAAS</sequence>
<dbReference type="RefSeq" id="WP_345181291.1">
    <property type="nucleotide sequence ID" value="NZ_BAABFQ010000008.1"/>
</dbReference>
<proteinExistence type="predicted"/>
<organism evidence="2 3">
    <name type="scientific">Nocardioides caricicola</name>
    <dbReference type="NCBI Taxonomy" id="634770"/>
    <lineage>
        <taxon>Bacteria</taxon>
        <taxon>Bacillati</taxon>
        <taxon>Actinomycetota</taxon>
        <taxon>Actinomycetes</taxon>
        <taxon>Propionibacteriales</taxon>
        <taxon>Nocardioidaceae</taxon>
        <taxon>Nocardioides</taxon>
    </lineage>
</organism>
<gene>
    <name evidence="2" type="ORF">ACFPKY_01835</name>
</gene>
<protein>
    <submittedName>
        <fullName evidence="2">Uncharacterized protein</fullName>
    </submittedName>
</protein>
<evidence type="ECO:0000256" key="1">
    <source>
        <dbReference type="SAM" id="MobiDB-lite"/>
    </source>
</evidence>